<dbReference type="EMBL" id="KN824280">
    <property type="protein sequence ID" value="KIM32161.1"/>
    <property type="molecule type" value="Genomic_DNA"/>
</dbReference>
<dbReference type="OrthoDB" id="6161812at2759"/>
<dbReference type="Gene3D" id="3.40.1090.10">
    <property type="entry name" value="Cytosolic phospholipase A2 catalytic domain"/>
    <property type="match status" value="1"/>
</dbReference>
<dbReference type="Gene3D" id="3.40.50.300">
    <property type="entry name" value="P-loop containing nucleotide triphosphate hydrolases"/>
    <property type="match status" value="1"/>
</dbReference>
<gene>
    <name evidence="1" type="ORF">M408DRAFT_6489</name>
</gene>
<reference evidence="1 2" key="1">
    <citation type="submission" date="2014-04" db="EMBL/GenBank/DDBJ databases">
        <authorList>
            <consortium name="DOE Joint Genome Institute"/>
            <person name="Kuo A."/>
            <person name="Zuccaro A."/>
            <person name="Kohler A."/>
            <person name="Nagy L.G."/>
            <person name="Floudas D."/>
            <person name="Copeland A."/>
            <person name="Barry K.W."/>
            <person name="Cichocki N."/>
            <person name="Veneault-Fourrey C."/>
            <person name="LaButti K."/>
            <person name="Lindquist E.A."/>
            <person name="Lipzen A."/>
            <person name="Lundell T."/>
            <person name="Morin E."/>
            <person name="Murat C."/>
            <person name="Sun H."/>
            <person name="Tunlid A."/>
            <person name="Henrissat B."/>
            <person name="Grigoriev I.V."/>
            <person name="Hibbett D.S."/>
            <person name="Martin F."/>
            <person name="Nordberg H.P."/>
            <person name="Cantor M.N."/>
            <person name="Hua S.X."/>
        </authorList>
    </citation>
    <scope>NUCLEOTIDE SEQUENCE [LARGE SCALE GENOMIC DNA]</scope>
    <source>
        <strain evidence="1 2">MAFF 305830</strain>
    </source>
</reference>
<keyword evidence="2" id="KW-1185">Reference proteome</keyword>
<protein>
    <recommendedName>
        <fullName evidence="3">NB-ARC domain-containing protein</fullName>
    </recommendedName>
</protein>
<organism evidence="1 2">
    <name type="scientific">Serendipita vermifera MAFF 305830</name>
    <dbReference type="NCBI Taxonomy" id="933852"/>
    <lineage>
        <taxon>Eukaryota</taxon>
        <taxon>Fungi</taxon>
        <taxon>Dikarya</taxon>
        <taxon>Basidiomycota</taxon>
        <taxon>Agaricomycotina</taxon>
        <taxon>Agaricomycetes</taxon>
        <taxon>Sebacinales</taxon>
        <taxon>Serendipitaceae</taxon>
        <taxon>Serendipita</taxon>
    </lineage>
</organism>
<dbReference type="PANTHER" id="PTHR22845">
    <property type="entry name" value="APOPTOTIC PROTEASE-ACTIVATING FACTOR 1"/>
    <property type="match status" value="1"/>
</dbReference>
<dbReference type="Proteomes" id="UP000054097">
    <property type="component" value="Unassembled WGS sequence"/>
</dbReference>
<dbReference type="InterPro" id="IPR027417">
    <property type="entry name" value="P-loop_NTPase"/>
</dbReference>
<evidence type="ECO:0000313" key="2">
    <source>
        <dbReference type="Proteomes" id="UP000054097"/>
    </source>
</evidence>
<sequence>MSLCRAIHAEGVIDDTGKNTAFVEEVEKLLERLAIPLDTPLSANNPNKTKSKLLLCVSNKTNMGTTYLRNYSTGINVPSNVSIIEALIATFTDSLMRAGTGNSQEEYGSDSSDTNNPTLDAISEAHAVYGSQFNNTCVLNIGKRHGKQAATPANGTVYANELAEFLVGANGDEIKNETASKTEHPGHYFRFCIARRPSQSAHTDASIGDVESTTLAYLEEASISDAVDNCVSKLQAKIEYGLPLPKLTSHFVMRENPWYQYICFIDGSSVASIEEDLVASILSIDRQQGQMTLEQALQWFVRKQNWLIVFDNVDSPLDIRSFFPQCNHGSILITTRNRTLGQVSPDTHYRLRGMTNEEAKKALLLIALPPGTIASPLDLKYAQDIVAELGNLPVAIVHAGRFILERNCLAQYLTHFRASRAEMLSRPAHYKVDDYHKSVYAALETIRSELSNQSLKALHLFSYFHYTNIPHITIRKATESRYSFEIANYLDRSLESSPAAVLLTDILGNVEKLGEILIGLQARSLVEMDWVSGQKVIRLHPVVQTWAQDELMFEDAQTYREAVVRILSTCAGKEDRFIHRFLLPHIRKLSPYWSSMHPNDKAAFAAVLWAYSPNRSIQLLEEVHERVKLSSKMDEGIIIQETFMKLSL</sequence>
<evidence type="ECO:0000313" key="1">
    <source>
        <dbReference type="EMBL" id="KIM32161.1"/>
    </source>
</evidence>
<evidence type="ECO:0008006" key="3">
    <source>
        <dbReference type="Google" id="ProtNLM"/>
    </source>
</evidence>
<name>A0A0C3BL40_SERVB</name>
<dbReference type="HOGENOM" id="CLU_000288_125_6_1"/>
<dbReference type="SUPFAM" id="SSF52540">
    <property type="entry name" value="P-loop containing nucleoside triphosphate hydrolases"/>
    <property type="match status" value="1"/>
</dbReference>
<dbReference type="PANTHER" id="PTHR22845:SF5">
    <property type="entry name" value="APOPTOTIC PROTEASE-ACTIVATING FACTOR 1"/>
    <property type="match status" value="1"/>
</dbReference>
<reference evidence="2" key="2">
    <citation type="submission" date="2015-01" db="EMBL/GenBank/DDBJ databases">
        <title>Evolutionary Origins and Diversification of the Mycorrhizal Mutualists.</title>
        <authorList>
            <consortium name="DOE Joint Genome Institute"/>
            <consortium name="Mycorrhizal Genomics Consortium"/>
            <person name="Kohler A."/>
            <person name="Kuo A."/>
            <person name="Nagy L.G."/>
            <person name="Floudas D."/>
            <person name="Copeland A."/>
            <person name="Barry K.W."/>
            <person name="Cichocki N."/>
            <person name="Veneault-Fourrey C."/>
            <person name="LaButti K."/>
            <person name="Lindquist E.A."/>
            <person name="Lipzen A."/>
            <person name="Lundell T."/>
            <person name="Morin E."/>
            <person name="Murat C."/>
            <person name="Riley R."/>
            <person name="Ohm R."/>
            <person name="Sun H."/>
            <person name="Tunlid A."/>
            <person name="Henrissat B."/>
            <person name="Grigoriev I.V."/>
            <person name="Hibbett D.S."/>
            <person name="Martin F."/>
        </authorList>
    </citation>
    <scope>NUCLEOTIDE SEQUENCE [LARGE SCALE GENOMIC DNA]</scope>
    <source>
        <strain evidence="2">MAFF 305830</strain>
    </source>
</reference>
<dbReference type="AlphaFoldDB" id="A0A0C3BL40"/>
<accession>A0A0C3BL40</accession>
<proteinExistence type="predicted"/>